<dbReference type="Gene3D" id="2.30.42.10">
    <property type="match status" value="3"/>
</dbReference>
<feature type="region of interest" description="Disordered" evidence="11">
    <location>
        <begin position="869"/>
        <end position="889"/>
    </location>
</feature>
<dbReference type="InterPro" id="IPR051844">
    <property type="entry name" value="USH2_Complex_Protein"/>
</dbReference>
<evidence type="ECO:0000256" key="6">
    <source>
        <dbReference type="ARBA" id="ARBA00023242"/>
    </source>
</evidence>
<evidence type="ECO:0000256" key="9">
    <source>
        <dbReference type="ARBA" id="ARBA00064533"/>
    </source>
</evidence>
<dbReference type="GO" id="GO:0005886">
    <property type="term" value="C:plasma membrane"/>
    <property type="evidence" value="ECO:0007669"/>
    <property type="project" value="TreeGrafter"/>
</dbReference>
<dbReference type="CDD" id="cd07358">
    <property type="entry name" value="HN_PDZD7_like"/>
    <property type="match status" value="1"/>
</dbReference>
<sequence length="987" mass="108620">MAHSFDSARREMTNTIHPSNQTGGANTATKYLLKKQHKQMNGQPRSTRSSSPMGRVILITGNSPIEAGIEESDSAEAIHTITVEKSPDGKLGFSVRGGCEHGLGIFVSKVEEGSAAEKSGLCLGDKIMEVNGVNLENITMGSAVTVLTGSHRLRLVVRRLGKVPGIKFSKELTTWVDTATKRIIAEKKHNSGDSGSEDGIRRIVHLYTSSDDVCLGFNIRGGKEFGLGIYVSRVDSGGLGEQNGIKVGDQILAANGISFENISHSKAVEILKCHTHIMLTIKEVGKYPAYKEMVAEYTWLNKLTNNHQLFASDTNSSISSYSPLSSTSGSSQGFLPTTHYSSDMVDVCISTEDSKSLRNNHLETTETAIQTDLQLSPSSNIDLSSEQRTGKAMNERSRSLGRTMLLKETAIRSESFMETRTKPRTYSTGDSSDEVLDSPNTAVLMALSKPRRPIRRSQSYITIGEDKKKKKKKHKSSGEGAKLERSKTFMNLFFKSGRSGVEAQPKEKKEKSNGTEGKIRSKSPSRTEADRDKERGHRFHIFGSQKELSGLSASEMCTHALSMIEDISRKLLNEDEVDAIMRHCRRFVSDGGVEDLVRPLLNILDKPEKLLVLREIRAIIEPTDLGRFDSMVMPSELEAYDILKNRAVRSPALRRADNGIAPKRHLITSIPDYRGGFHLKPSQDYEKERTMMEEFEKLKISMSLDKESHPKSFTTLEDVPVDVYTTDNTSLKSASASPVRSNWLLAESIRTPELPTTTRQDNGTVAAKLHSVEKVDAQSAKTGTTKSTHSKTKSEKAEKTKEVPLYSIVNKPRKSRPLLTQIFGVTSPVAQSSKGNPIETNTTAHDHNDLQEEPIYAEIDEFWENGPTGGKGTSEGMKKKWTGSAQNPRPEYELRTVEIAKMKQSLGISISGGIESKIQPTVKIEKIYPGGAASVSGALKAGYELVSVDGASLQSVTHRQAVDIIRRSYSNKSKDPMVLVIKLPKSS</sequence>
<dbReference type="PANTHER" id="PTHR23116">
    <property type="entry name" value="PDZ DOMAIN CONTAINING WHIRLIN AND HARMONIN-RELATED"/>
    <property type="match status" value="1"/>
</dbReference>
<protein>
    <recommendedName>
        <fullName evidence="10">PDZ domain-containing protein 7</fullName>
    </recommendedName>
</protein>
<reference evidence="13" key="1">
    <citation type="journal article" date="2014" name="Nature">
        <title>Elephant shark genome provides unique insights into gnathostome evolution.</title>
        <authorList>
            <consortium name="International Elephant Shark Genome Sequencing Consortium"/>
            <person name="Venkatesh B."/>
            <person name="Lee A.P."/>
            <person name="Ravi V."/>
            <person name="Maurya A.K."/>
            <person name="Lian M.M."/>
            <person name="Swann J.B."/>
            <person name="Ohta Y."/>
            <person name="Flajnik M.F."/>
            <person name="Sutoh Y."/>
            <person name="Kasahara M."/>
            <person name="Hoon S."/>
            <person name="Gangu V."/>
            <person name="Roy S.W."/>
            <person name="Irimia M."/>
            <person name="Korzh V."/>
            <person name="Kondrychyn I."/>
            <person name="Lim Z.W."/>
            <person name="Tay B.H."/>
            <person name="Tohari S."/>
            <person name="Kong K.W."/>
            <person name="Ho S."/>
            <person name="Lorente-Galdos B."/>
            <person name="Quilez J."/>
            <person name="Marques-Bonet T."/>
            <person name="Raney B.J."/>
            <person name="Ingham P.W."/>
            <person name="Tay A."/>
            <person name="Hillier L.W."/>
            <person name="Minx P."/>
            <person name="Boehm T."/>
            <person name="Wilson R.K."/>
            <person name="Brenner S."/>
            <person name="Warren W.C."/>
        </authorList>
    </citation>
    <scope>NUCLEOTIDE SEQUENCE</scope>
    <source>
        <tissue evidence="13">Testis</tissue>
    </source>
</reference>
<dbReference type="GO" id="GO:0005634">
    <property type="term" value="C:nucleus"/>
    <property type="evidence" value="ECO:0007669"/>
    <property type="project" value="UniProtKB-SubCell"/>
</dbReference>
<feature type="compositionally biased region" description="Polar residues" evidence="11">
    <location>
        <begin position="13"/>
        <end position="25"/>
    </location>
</feature>
<dbReference type="InterPro" id="IPR036034">
    <property type="entry name" value="PDZ_sf"/>
</dbReference>
<feature type="domain" description="PDZ" evidence="12">
    <location>
        <begin position="896"/>
        <end position="968"/>
    </location>
</feature>
<dbReference type="Pfam" id="PF00595">
    <property type="entry name" value="PDZ"/>
    <property type="match status" value="3"/>
</dbReference>
<feature type="compositionally biased region" description="Polar residues" evidence="11">
    <location>
        <begin position="376"/>
        <end position="387"/>
    </location>
</feature>
<evidence type="ECO:0000256" key="4">
    <source>
        <dbReference type="ARBA" id="ARBA00022737"/>
    </source>
</evidence>
<dbReference type="GO" id="GO:0032426">
    <property type="term" value="C:stereocilium tip"/>
    <property type="evidence" value="ECO:0007669"/>
    <property type="project" value="TreeGrafter"/>
</dbReference>
<keyword evidence="6" id="KW-0539">Nucleus</keyword>
<feature type="region of interest" description="Disordered" evidence="11">
    <location>
        <begin position="376"/>
        <end position="397"/>
    </location>
</feature>
<evidence type="ECO:0000256" key="3">
    <source>
        <dbReference type="ARBA" id="ARBA00004645"/>
    </source>
</evidence>
<dbReference type="Gene3D" id="1.20.1160.20">
    <property type="match status" value="1"/>
</dbReference>
<dbReference type="PROSITE" id="PS50106">
    <property type="entry name" value="PDZ"/>
    <property type="match status" value="3"/>
</dbReference>
<feature type="compositionally biased region" description="Basic and acidic residues" evidence="11">
    <location>
        <begin position="1"/>
        <end position="12"/>
    </location>
</feature>
<dbReference type="SMART" id="SM00228">
    <property type="entry name" value="PDZ"/>
    <property type="match status" value="3"/>
</dbReference>
<dbReference type="GO" id="GO:0007605">
    <property type="term" value="P:sensory perception of sound"/>
    <property type="evidence" value="ECO:0007669"/>
    <property type="project" value="TreeGrafter"/>
</dbReference>
<keyword evidence="5" id="KW-0969">Cilium</keyword>
<dbReference type="SUPFAM" id="SSF50156">
    <property type="entry name" value="PDZ domain-like"/>
    <property type="match status" value="3"/>
</dbReference>
<feature type="region of interest" description="Disordered" evidence="11">
    <location>
        <begin position="1"/>
        <end position="25"/>
    </location>
</feature>
<dbReference type="GO" id="GO:0005929">
    <property type="term" value="C:cilium"/>
    <property type="evidence" value="ECO:0007669"/>
    <property type="project" value="UniProtKB-SubCell"/>
</dbReference>
<organism evidence="13">
    <name type="scientific">Callorhinchus milii</name>
    <name type="common">Ghost shark</name>
    <dbReference type="NCBI Taxonomy" id="7868"/>
    <lineage>
        <taxon>Eukaryota</taxon>
        <taxon>Metazoa</taxon>
        <taxon>Chordata</taxon>
        <taxon>Craniata</taxon>
        <taxon>Vertebrata</taxon>
        <taxon>Chondrichthyes</taxon>
        <taxon>Holocephali</taxon>
        <taxon>Chimaeriformes</taxon>
        <taxon>Callorhinchidae</taxon>
        <taxon>Callorhinchus</taxon>
    </lineage>
</organism>
<evidence type="ECO:0000313" key="13">
    <source>
        <dbReference type="EMBL" id="AFO94744.1"/>
    </source>
</evidence>
<evidence type="ECO:0000256" key="8">
    <source>
        <dbReference type="ARBA" id="ARBA00053229"/>
    </source>
</evidence>
<dbReference type="CDD" id="cd06751">
    <property type="entry name" value="PDZ3_PDZD7-like"/>
    <property type="match status" value="1"/>
</dbReference>
<dbReference type="InterPro" id="IPR001478">
    <property type="entry name" value="PDZ"/>
</dbReference>
<dbReference type="FunFam" id="2.30.42.10:FF:000090">
    <property type="entry name" value="PDZ domain containing 7"/>
    <property type="match status" value="1"/>
</dbReference>
<comment type="subcellular location">
    <subcellularLocation>
        <location evidence="2">Cell projection</location>
        <location evidence="2">Cilium</location>
    </subcellularLocation>
    <subcellularLocation>
        <location evidence="3">Cell projection</location>
        <location evidence="3">Stereocilium</location>
    </subcellularLocation>
    <subcellularLocation>
        <location evidence="1">Nucleus</location>
    </subcellularLocation>
</comment>
<dbReference type="GO" id="GO:0002142">
    <property type="term" value="C:stereocilia ankle link complex"/>
    <property type="evidence" value="ECO:0007669"/>
    <property type="project" value="TreeGrafter"/>
</dbReference>
<evidence type="ECO:0000256" key="1">
    <source>
        <dbReference type="ARBA" id="ARBA00004123"/>
    </source>
</evidence>
<evidence type="ECO:0000256" key="5">
    <source>
        <dbReference type="ARBA" id="ARBA00023069"/>
    </source>
</evidence>
<feature type="compositionally biased region" description="Basic and acidic residues" evidence="11">
    <location>
        <begin position="504"/>
        <end position="535"/>
    </location>
</feature>
<keyword evidence="7" id="KW-0966">Cell projection</keyword>
<keyword evidence="4" id="KW-0677">Repeat</keyword>
<feature type="region of interest" description="Disordered" evidence="11">
    <location>
        <begin position="775"/>
        <end position="799"/>
    </location>
</feature>
<dbReference type="EMBL" id="JW862227">
    <property type="protein sequence ID" value="AFO94744.1"/>
    <property type="molecule type" value="mRNA"/>
</dbReference>
<comment type="subunit">
    <text evidence="9">Homodimerizes (via PDZ2 domain). Component of USH2 complex, composed of ADGRV1, PDZD7, USH2A and WHRN. Interacts (via PDZ domains) with WHRN; the interaction is direct. Interacts with USH1G. Interacts with ADGRV1 (via the cytoplasmic region). Interacts with USH2A (via the cytoplasmic region). Interacts with MYO7A (via MyTH4-FERM domains).</text>
</comment>
<dbReference type="CDD" id="cd10833">
    <property type="entry name" value="PDZ1_PDZD7-like"/>
    <property type="match status" value="1"/>
</dbReference>
<name>V9KAH0_CALMI</name>
<dbReference type="FunFam" id="2.30.42.10:FF:000171">
    <property type="entry name" value="PDZ domain containing 7"/>
    <property type="match status" value="1"/>
</dbReference>
<dbReference type="AlphaFoldDB" id="V9KAH0"/>
<accession>V9KAH0</accession>
<dbReference type="FunFam" id="2.30.42.10:FF:000092">
    <property type="entry name" value="PDZ domain containing 7"/>
    <property type="match status" value="1"/>
</dbReference>
<dbReference type="PANTHER" id="PTHR23116:SF29">
    <property type="entry name" value="PDZ DOMAIN-CONTAINING PROTEIN 7"/>
    <property type="match status" value="1"/>
</dbReference>
<feature type="domain" description="PDZ" evidence="12">
    <location>
        <begin position="203"/>
        <end position="272"/>
    </location>
</feature>
<evidence type="ECO:0000256" key="7">
    <source>
        <dbReference type="ARBA" id="ARBA00023273"/>
    </source>
</evidence>
<feature type="domain" description="PDZ" evidence="12">
    <location>
        <begin position="80"/>
        <end position="150"/>
    </location>
</feature>
<feature type="region of interest" description="Disordered" evidence="11">
    <location>
        <begin position="450"/>
        <end position="482"/>
    </location>
</feature>
<evidence type="ECO:0000256" key="10">
    <source>
        <dbReference type="ARBA" id="ARBA00072728"/>
    </source>
</evidence>
<comment type="function">
    <text evidence="8">In cochlear developing hair cells, essential in organizing the USH2 complex at stereocilia ankle links. Blocks inhibition of adenylate cyclase activity mediated by ADGRV1.</text>
</comment>
<dbReference type="GO" id="GO:0060088">
    <property type="term" value="P:auditory receptor cell stereocilium organization"/>
    <property type="evidence" value="ECO:0007669"/>
    <property type="project" value="TreeGrafter"/>
</dbReference>
<dbReference type="FunFam" id="1.20.1160.20:FF:000007">
    <property type="entry name" value="PDZ domain containing 7"/>
    <property type="match status" value="1"/>
</dbReference>
<evidence type="ECO:0000259" key="12">
    <source>
        <dbReference type="PROSITE" id="PS50106"/>
    </source>
</evidence>
<feature type="region of interest" description="Disordered" evidence="11">
    <location>
        <begin position="496"/>
        <end position="535"/>
    </location>
</feature>
<dbReference type="InterPro" id="IPR042786">
    <property type="entry name" value="PDZD7_HN-like"/>
</dbReference>
<evidence type="ECO:0000256" key="11">
    <source>
        <dbReference type="SAM" id="MobiDB-lite"/>
    </source>
</evidence>
<proteinExistence type="evidence at transcript level"/>
<evidence type="ECO:0000256" key="2">
    <source>
        <dbReference type="ARBA" id="ARBA00004138"/>
    </source>
</evidence>
<dbReference type="CDD" id="cd10834">
    <property type="entry name" value="PDZ2_PDZD7-like"/>
    <property type="match status" value="1"/>
</dbReference>